<dbReference type="AlphaFoldDB" id="A0AA36I3H8"/>
<keyword evidence="3" id="KW-1185">Reference proteome</keyword>
<reference evidence="2" key="1">
    <citation type="submission" date="2023-08" db="EMBL/GenBank/DDBJ databases">
        <authorList>
            <person name="Chen Y."/>
            <person name="Shah S."/>
            <person name="Dougan E. K."/>
            <person name="Thang M."/>
            <person name="Chan C."/>
        </authorList>
    </citation>
    <scope>NUCLEOTIDE SEQUENCE</scope>
</reference>
<evidence type="ECO:0000313" key="3">
    <source>
        <dbReference type="Proteomes" id="UP001178507"/>
    </source>
</evidence>
<dbReference type="EMBL" id="CAUJNA010000706">
    <property type="protein sequence ID" value="CAJ1380376.1"/>
    <property type="molecule type" value="Genomic_DNA"/>
</dbReference>
<feature type="compositionally biased region" description="Polar residues" evidence="1">
    <location>
        <begin position="105"/>
        <end position="124"/>
    </location>
</feature>
<accession>A0AA36I3H8</accession>
<organism evidence="2 3">
    <name type="scientific">Effrenium voratum</name>
    <dbReference type="NCBI Taxonomy" id="2562239"/>
    <lineage>
        <taxon>Eukaryota</taxon>
        <taxon>Sar</taxon>
        <taxon>Alveolata</taxon>
        <taxon>Dinophyceae</taxon>
        <taxon>Suessiales</taxon>
        <taxon>Symbiodiniaceae</taxon>
        <taxon>Effrenium</taxon>
    </lineage>
</organism>
<dbReference type="Proteomes" id="UP001178507">
    <property type="component" value="Unassembled WGS sequence"/>
</dbReference>
<proteinExistence type="predicted"/>
<name>A0AA36I3H8_9DINO</name>
<gene>
    <name evidence="2" type="ORF">EVOR1521_LOCUS8331</name>
</gene>
<comment type="caution">
    <text evidence="2">The sequence shown here is derived from an EMBL/GenBank/DDBJ whole genome shotgun (WGS) entry which is preliminary data.</text>
</comment>
<sequence>MSARARFRQSAEASADFTRLNTLAASAPRGGSISQAPWAIFLSVVCASGLSPHAQTWGRLHEATQGILLGPSSQLQSFGHSCDEECRRAAQGWARGREEAPSLFQVGSSMQPGKSVDTETGATP</sequence>
<evidence type="ECO:0000256" key="1">
    <source>
        <dbReference type="SAM" id="MobiDB-lite"/>
    </source>
</evidence>
<feature type="region of interest" description="Disordered" evidence="1">
    <location>
        <begin position="93"/>
        <end position="124"/>
    </location>
</feature>
<evidence type="ECO:0000313" key="2">
    <source>
        <dbReference type="EMBL" id="CAJ1380376.1"/>
    </source>
</evidence>
<protein>
    <submittedName>
        <fullName evidence="2">Uncharacterized protein</fullName>
    </submittedName>
</protein>